<comment type="caution">
    <text evidence="2">The sequence shown here is derived from an EMBL/GenBank/DDBJ whole genome shotgun (WGS) entry which is preliminary data.</text>
</comment>
<name>A0A7Y4GV62_9BRAD</name>
<reference evidence="2 3" key="1">
    <citation type="submission" date="2020-03" db="EMBL/GenBank/DDBJ databases">
        <title>Bradyrhizobium diversity isolated from nodules of Indigofera sp.</title>
        <authorList>
            <person name="Klepa M."/>
            <person name="Helene L."/>
            <person name="Hungria M."/>
        </authorList>
    </citation>
    <scope>NUCLEOTIDE SEQUENCE [LARGE SCALE GENOMIC DNA]</scope>
    <source>
        <strain evidence="2 3">WSM 1791</strain>
    </source>
</reference>
<keyword evidence="1" id="KW-1133">Transmembrane helix</keyword>
<feature type="transmembrane region" description="Helical" evidence="1">
    <location>
        <begin position="24"/>
        <end position="47"/>
    </location>
</feature>
<dbReference type="Proteomes" id="UP000544122">
    <property type="component" value="Unassembled WGS sequence"/>
</dbReference>
<evidence type="ECO:0000313" key="3">
    <source>
        <dbReference type="Proteomes" id="UP000544122"/>
    </source>
</evidence>
<keyword evidence="1" id="KW-0812">Transmembrane</keyword>
<dbReference type="AlphaFoldDB" id="A0A7Y4GV62"/>
<proteinExistence type="predicted"/>
<organism evidence="2 3">
    <name type="scientific">Bradyrhizobium australiense</name>
    <dbReference type="NCBI Taxonomy" id="2721161"/>
    <lineage>
        <taxon>Bacteria</taxon>
        <taxon>Pseudomonadati</taxon>
        <taxon>Pseudomonadota</taxon>
        <taxon>Alphaproteobacteria</taxon>
        <taxon>Hyphomicrobiales</taxon>
        <taxon>Nitrobacteraceae</taxon>
        <taxon>Bradyrhizobium</taxon>
    </lineage>
</organism>
<feature type="transmembrane region" description="Helical" evidence="1">
    <location>
        <begin position="89"/>
        <end position="110"/>
    </location>
</feature>
<keyword evidence="3" id="KW-1185">Reference proteome</keyword>
<evidence type="ECO:0000256" key="1">
    <source>
        <dbReference type="SAM" id="Phobius"/>
    </source>
</evidence>
<feature type="transmembrane region" description="Helical" evidence="1">
    <location>
        <begin position="122"/>
        <end position="143"/>
    </location>
</feature>
<dbReference type="EMBL" id="JAAVLX010000007">
    <property type="protein sequence ID" value="NOJ42486.1"/>
    <property type="molecule type" value="Genomic_DNA"/>
</dbReference>
<accession>A0A7Y4GV62</accession>
<keyword evidence="1" id="KW-0472">Membrane</keyword>
<feature type="transmembrane region" description="Helical" evidence="1">
    <location>
        <begin position="59"/>
        <end position="82"/>
    </location>
</feature>
<sequence>MSPENPPENKNGSRPSISPGLQSALVFMLLGPVLGVLAALSVVTVMIGGYHVDSYGIPIAFFFSLIVCAITAPVDGVLAYAVPISMRAPLTMIVGAAVAVGLCLFLGILLGSKMMPPLHMLIPIAVIGALNTGTCSLLAYYYYRRKA</sequence>
<evidence type="ECO:0000313" key="2">
    <source>
        <dbReference type="EMBL" id="NOJ42486.1"/>
    </source>
</evidence>
<dbReference type="RefSeq" id="WP_171581698.1">
    <property type="nucleotide sequence ID" value="NZ_JAAVLX010000007.1"/>
</dbReference>
<protein>
    <submittedName>
        <fullName evidence="2">Uncharacterized protein</fullName>
    </submittedName>
</protein>
<gene>
    <name evidence="2" type="ORF">HCN58_23345</name>
</gene>